<protein>
    <submittedName>
        <fullName evidence="1">Uncharacterized protein</fullName>
    </submittedName>
</protein>
<sequence>MQPTQAVKQTPPYFWGNTSVPKPPPVAGYEVCRNLMGDCSIPRLERMVDSGLQKLKSIFEAINEPSTSTTTHCPVVNLRLSPELQEWRIDQQHNGWILPSKGNGLARVPEKVVGLLNARDWPEPLLTRAALFGSGLFNMLCGAYDAHTLYSNYCVDMIFYWEHAYHHVFPDFVKTLEQAIHDPQALVTPGGRDRRTAAGLALRYTREKTSLEEQYVTQLSGKVARVNRDQALPLWICESSIWQCGVEAIARGFDCAATAHDLLQSVSLTDIVDVGSDSLNSELLNALLNTADVCDEGVITEEKLRRVYDACAYNSARMLTERWSDPCARLTMVLYPWHILNGRHNFLRRALLGYPKARKIYTCQQEADFGETFDSEYRTTRFSRPLQNPCNGHVYCDHVQQHLQSWSDTSLSTLWWFLSPAVLQYAASGSIDEEMEQHLVEQLSVTIATTYSKGLVSEMSWLIAHACQHALQVNYLFEAAMFGSLLDDGNLQGKLDRG</sequence>
<gene>
    <name evidence="1" type="ORF">AtubIFM56815_001562</name>
</gene>
<reference evidence="1" key="1">
    <citation type="submission" date="2022-07" db="EMBL/GenBank/DDBJ databases">
        <title>Taxonomy of Aspergillus series Nigri: significant species reduction supported by multi-species coalescent approaches.</title>
        <authorList>
            <person name="Bian C."/>
            <person name="Kusuya Y."/>
            <person name="Sklenar F."/>
            <person name="D'hooge E."/>
            <person name="Yaguchi T."/>
            <person name="Takahashi H."/>
            <person name="Hubka V."/>
        </authorList>
    </citation>
    <scope>NUCLEOTIDE SEQUENCE</scope>
    <source>
        <strain evidence="1">IFM 56815</strain>
    </source>
</reference>
<evidence type="ECO:0000313" key="1">
    <source>
        <dbReference type="EMBL" id="GLA80730.1"/>
    </source>
</evidence>
<comment type="caution">
    <text evidence="1">The sequence shown here is derived from an EMBL/GenBank/DDBJ whole genome shotgun (WGS) entry which is preliminary data.</text>
</comment>
<dbReference type="Proteomes" id="UP001144157">
    <property type="component" value="Unassembled WGS sequence"/>
</dbReference>
<evidence type="ECO:0000313" key="2">
    <source>
        <dbReference type="Proteomes" id="UP001144157"/>
    </source>
</evidence>
<organism evidence="1 2">
    <name type="scientific">Aspergillus tubingensis</name>
    <dbReference type="NCBI Taxonomy" id="5068"/>
    <lineage>
        <taxon>Eukaryota</taxon>
        <taxon>Fungi</taxon>
        <taxon>Dikarya</taxon>
        <taxon>Ascomycota</taxon>
        <taxon>Pezizomycotina</taxon>
        <taxon>Eurotiomycetes</taxon>
        <taxon>Eurotiomycetidae</taxon>
        <taxon>Eurotiales</taxon>
        <taxon>Aspergillaceae</taxon>
        <taxon>Aspergillus</taxon>
        <taxon>Aspergillus subgen. Circumdati</taxon>
    </lineage>
</organism>
<name>A0A9W6EIV7_ASPTU</name>
<accession>A0A9W6EIV7</accession>
<proteinExistence type="predicted"/>
<dbReference type="AlphaFoldDB" id="A0A9W6EIV7"/>
<dbReference type="EMBL" id="BRPE01000001">
    <property type="protein sequence ID" value="GLA80730.1"/>
    <property type="molecule type" value="Genomic_DNA"/>
</dbReference>